<dbReference type="PANTHER" id="PTHR23313">
    <property type="entry name" value="TSEC1-RELATED"/>
    <property type="match status" value="1"/>
</dbReference>
<feature type="region of interest" description="Disordered" evidence="2">
    <location>
        <begin position="1"/>
        <end position="26"/>
    </location>
</feature>
<gene>
    <name evidence="4" type="primary">LOC117646416</name>
</gene>
<evidence type="ECO:0000313" key="4">
    <source>
        <dbReference type="RefSeq" id="XP_034243220.1"/>
    </source>
</evidence>
<dbReference type="AlphaFoldDB" id="A0A6P8YZW3"/>
<keyword evidence="1" id="KW-0175">Coiled coil</keyword>
<name>A0A6P8YZW3_THRPL</name>
<accession>A0A6P8YZW3</accession>
<dbReference type="PANTHER" id="PTHR23313:SF0">
    <property type="entry name" value="TESTIS-EXPRESSED PROTEIN 9"/>
    <property type="match status" value="1"/>
</dbReference>
<sequence length="244" mass="27981">MQSFSVKEERFPSSSNKKEMAEDPLAIRSNGLGYEATNRLLRAKLTILNKEVDTLRQDYKSKSEECRKLSAELARSDEEGARLDSSLSSARDAAANLQNKLELTSQNLTRAQAENSSLNKELASAKKDLKLQKQQTSAVELRLNRALEDNEKLRNSMKQTQLQVKDDRENQRKIIDQLQCKLKTLERQRMEFTSICTKQSHLIDNLQRQKAHLEANNFLHTAENEFDNILDWCLKGENKAKVNS</sequence>
<proteinExistence type="predicted"/>
<organism evidence="4">
    <name type="scientific">Thrips palmi</name>
    <name type="common">Melon thrips</name>
    <dbReference type="NCBI Taxonomy" id="161013"/>
    <lineage>
        <taxon>Eukaryota</taxon>
        <taxon>Metazoa</taxon>
        <taxon>Ecdysozoa</taxon>
        <taxon>Arthropoda</taxon>
        <taxon>Hexapoda</taxon>
        <taxon>Insecta</taxon>
        <taxon>Pterygota</taxon>
        <taxon>Neoptera</taxon>
        <taxon>Paraneoptera</taxon>
        <taxon>Thysanoptera</taxon>
        <taxon>Terebrantia</taxon>
        <taxon>Thripoidea</taxon>
        <taxon>Thripidae</taxon>
        <taxon>Thrips</taxon>
    </lineage>
</organism>
<evidence type="ECO:0000313" key="3">
    <source>
        <dbReference type="Proteomes" id="UP000515158"/>
    </source>
</evidence>
<protein>
    <submittedName>
        <fullName evidence="4">Uncharacterized protein LOC117646416 isoform X2</fullName>
    </submittedName>
</protein>
<dbReference type="GeneID" id="117646416"/>
<evidence type="ECO:0000256" key="2">
    <source>
        <dbReference type="SAM" id="MobiDB-lite"/>
    </source>
</evidence>
<dbReference type="OrthoDB" id="269872at2759"/>
<dbReference type="Proteomes" id="UP000515158">
    <property type="component" value="Unplaced"/>
</dbReference>
<reference evidence="4" key="1">
    <citation type="submission" date="2025-08" db="UniProtKB">
        <authorList>
            <consortium name="RefSeq"/>
        </authorList>
    </citation>
    <scope>IDENTIFICATION</scope>
    <source>
        <tissue evidence="4">Total insect</tissue>
    </source>
</reference>
<dbReference type="RefSeq" id="XP_034243220.1">
    <property type="nucleotide sequence ID" value="XM_034387329.1"/>
</dbReference>
<dbReference type="Gene3D" id="1.10.287.1490">
    <property type="match status" value="1"/>
</dbReference>
<evidence type="ECO:0000256" key="1">
    <source>
        <dbReference type="SAM" id="Coils"/>
    </source>
</evidence>
<keyword evidence="3" id="KW-1185">Reference proteome</keyword>
<feature type="compositionally biased region" description="Basic and acidic residues" evidence="2">
    <location>
        <begin position="1"/>
        <end position="21"/>
    </location>
</feature>
<feature type="coiled-coil region" evidence="1">
    <location>
        <begin position="38"/>
        <end position="223"/>
    </location>
</feature>